<feature type="binding site" evidence="6">
    <location>
        <position position="297"/>
    </location>
    <ligand>
        <name>substrate</name>
    </ligand>
</feature>
<keyword evidence="2 7" id="KW-0479">Metal-binding</keyword>
<dbReference type="PANTHER" id="PTHR48073">
    <property type="entry name" value="O-SUCCINYLBENZOATE SYNTHASE-RELATED"/>
    <property type="match status" value="1"/>
</dbReference>
<evidence type="ECO:0000256" key="2">
    <source>
        <dbReference type="ARBA" id="ARBA00022723"/>
    </source>
</evidence>
<comment type="cofactor">
    <cofactor evidence="7 8">
        <name>Mg(2+)</name>
        <dbReference type="ChEBI" id="CHEBI:18420"/>
    </cofactor>
    <text evidence="7 8">Binds 1 Mg(2+) ion per subunit.</text>
</comment>
<dbReference type="Pfam" id="PF02746">
    <property type="entry name" value="MR_MLE_N"/>
    <property type="match status" value="1"/>
</dbReference>
<dbReference type="GO" id="GO:0016855">
    <property type="term" value="F:racemase and epimerase activity, acting on amino acids and derivatives"/>
    <property type="evidence" value="ECO:0007669"/>
    <property type="project" value="UniProtKB-UniRule"/>
</dbReference>
<dbReference type="SFLD" id="SFLDS00001">
    <property type="entry name" value="Enolase"/>
    <property type="match status" value="1"/>
</dbReference>
<dbReference type="RefSeq" id="WP_167991410.1">
    <property type="nucleotide sequence ID" value="NZ_JAATJL010000001.1"/>
</dbReference>
<evidence type="ECO:0000256" key="7">
    <source>
        <dbReference type="PIRSR" id="PIRSR634603-3"/>
    </source>
</evidence>
<gene>
    <name evidence="10" type="ORF">BJ994_000636</name>
</gene>
<dbReference type="Gene3D" id="3.30.390.10">
    <property type="entry name" value="Enolase-like, N-terminal domain"/>
    <property type="match status" value="1"/>
</dbReference>
<dbReference type="InterPro" id="IPR036849">
    <property type="entry name" value="Enolase-like_C_sf"/>
</dbReference>
<evidence type="ECO:0000256" key="5">
    <source>
        <dbReference type="PIRSR" id="PIRSR634603-1"/>
    </source>
</evidence>
<dbReference type="InterPro" id="IPR013341">
    <property type="entry name" value="Mandelate_racemase_N_dom"/>
</dbReference>
<evidence type="ECO:0000259" key="9">
    <source>
        <dbReference type="SMART" id="SM00922"/>
    </source>
</evidence>
<feature type="binding site" evidence="7">
    <location>
        <position position="220"/>
    </location>
    <ligand>
        <name>Mg(2+)</name>
        <dbReference type="ChEBI" id="CHEBI:18420"/>
    </ligand>
</feature>
<dbReference type="Proteomes" id="UP000547458">
    <property type="component" value="Unassembled WGS sequence"/>
</dbReference>
<accession>A0A846RIQ1</accession>
<comment type="caution">
    <text evidence="10">The sequence shown here is derived from an EMBL/GenBank/DDBJ whole genome shotgun (WGS) entry which is preliminary data.</text>
</comment>
<dbReference type="SFLD" id="SFLDG00180">
    <property type="entry name" value="muconate_cycloisomerase"/>
    <property type="match status" value="1"/>
</dbReference>
<proteinExistence type="inferred from homology"/>
<feature type="binding site" evidence="7">
    <location>
        <position position="245"/>
    </location>
    <ligand>
        <name>Mg(2+)</name>
        <dbReference type="ChEBI" id="CHEBI:18420"/>
    </ligand>
</feature>
<dbReference type="EMBL" id="JAATJL010000001">
    <property type="protein sequence ID" value="NJC21560.1"/>
    <property type="molecule type" value="Genomic_DNA"/>
</dbReference>
<feature type="binding site" evidence="6">
    <location>
        <position position="163"/>
    </location>
    <ligand>
        <name>substrate</name>
    </ligand>
</feature>
<name>A0A846RIQ1_9MICC</name>
<dbReference type="AlphaFoldDB" id="A0A846RIQ1"/>
<evidence type="ECO:0000256" key="8">
    <source>
        <dbReference type="RuleBase" id="RU366006"/>
    </source>
</evidence>
<dbReference type="EC" id="5.1.1.-" evidence="8"/>
<feature type="binding site" evidence="6">
    <location>
        <position position="29"/>
    </location>
    <ligand>
        <name>substrate</name>
    </ligand>
</feature>
<evidence type="ECO:0000313" key="10">
    <source>
        <dbReference type="EMBL" id="NJC21560.1"/>
    </source>
</evidence>
<evidence type="ECO:0000256" key="3">
    <source>
        <dbReference type="ARBA" id="ARBA00022842"/>
    </source>
</evidence>
<reference evidence="10 11" key="1">
    <citation type="submission" date="2020-03" db="EMBL/GenBank/DDBJ databases">
        <title>Sequencing the genomes of 1000 actinobacteria strains.</title>
        <authorList>
            <person name="Klenk H.-P."/>
        </authorList>
    </citation>
    <scope>NUCLEOTIDE SEQUENCE [LARGE SCALE GENOMIC DNA]</scope>
    <source>
        <strain evidence="10 11">DSM 16403</strain>
    </source>
</reference>
<evidence type="ECO:0000313" key="11">
    <source>
        <dbReference type="Proteomes" id="UP000547458"/>
    </source>
</evidence>
<keyword evidence="4 8" id="KW-0413">Isomerase</keyword>
<dbReference type="SFLD" id="SFLDF00009">
    <property type="entry name" value="o-succinylbenzoate_synthase"/>
    <property type="match status" value="1"/>
</dbReference>
<dbReference type="PANTHER" id="PTHR48073:SF2">
    <property type="entry name" value="O-SUCCINYLBENZOATE SYNTHASE"/>
    <property type="match status" value="1"/>
</dbReference>
<feature type="binding site" evidence="6">
    <location>
        <position position="333"/>
    </location>
    <ligand>
        <name>substrate</name>
    </ligand>
</feature>
<sequence>MTRPSTPAVTLRAQPTTVPLVRPFVTAVRRATVLETVLVQATDDDGRIGWGEAPISAVTKATTAGVMRAVHGPLQDLVAHSDTADHAEALRLLSLSSESGAARMAVDCALHDLAAQRAGMPLYRYLGGRSARISTDMTLSVGNPATLSRATNQHVTGGFDCIKVKLDANGDPLARMRAVREAAGPQVRLRVDANQAFTAEDAVRIITTLEDADLGIEVIEQPVRSDSLEDLAYVTRRVGIPIMADESVWTVDDLHKLIDLQAADLVNIKLAKSGGIFVATQLARLASSAGLGMLVGCMIESTVGISAAASFAASLSGNGEPSTAAGTAPQDLDGGLWVGSSPVAGGARYEANVIELPDAPGLGISAAPVGQETAVR</sequence>
<dbReference type="SUPFAM" id="SSF54826">
    <property type="entry name" value="Enolase N-terminal domain-like"/>
    <property type="match status" value="1"/>
</dbReference>
<dbReference type="InterPro" id="IPR029065">
    <property type="entry name" value="Enolase_C-like"/>
</dbReference>
<feature type="active site" description="Proton acceptor; specific for (R)-substrate epimerization" evidence="5">
    <location>
        <position position="165"/>
    </location>
</feature>
<feature type="binding site" evidence="7">
    <location>
        <position position="192"/>
    </location>
    <ligand>
        <name>Mg(2+)</name>
        <dbReference type="ChEBI" id="CHEBI:18420"/>
    </ligand>
</feature>
<feature type="binding site" evidence="6">
    <location>
        <position position="331"/>
    </location>
    <ligand>
        <name>substrate</name>
    </ligand>
</feature>
<feature type="domain" description="Mandelate racemase/muconate lactonizing enzyme C-terminal" evidence="9">
    <location>
        <begin position="144"/>
        <end position="241"/>
    </location>
</feature>
<dbReference type="CDD" id="cd03319">
    <property type="entry name" value="L-Ala-DL-Glu_epimerase"/>
    <property type="match status" value="1"/>
</dbReference>
<keyword evidence="3 7" id="KW-0460">Magnesium</keyword>
<keyword evidence="11" id="KW-1185">Reference proteome</keyword>
<dbReference type="SUPFAM" id="SSF51604">
    <property type="entry name" value="Enolase C-terminal domain-like"/>
    <property type="match status" value="1"/>
</dbReference>
<evidence type="ECO:0000256" key="1">
    <source>
        <dbReference type="ARBA" id="ARBA00008031"/>
    </source>
</evidence>
<dbReference type="GO" id="GO:0046872">
    <property type="term" value="F:metal ion binding"/>
    <property type="evidence" value="ECO:0007669"/>
    <property type="project" value="UniProtKB-KW"/>
</dbReference>
<dbReference type="InterPro" id="IPR013342">
    <property type="entry name" value="Mandelate_racemase_C"/>
</dbReference>
<dbReference type="Gene3D" id="3.20.20.120">
    <property type="entry name" value="Enolase-like C-terminal domain"/>
    <property type="match status" value="1"/>
</dbReference>
<evidence type="ECO:0000256" key="6">
    <source>
        <dbReference type="PIRSR" id="PIRSR634603-2"/>
    </source>
</evidence>
<evidence type="ECO:0000256" key="4">
    <source>
        <dbReference type="ARBA" id="ARBA00023235"/>
    </source>
</evidence>
<feature type="binding site" evidence="6">
    <location>
        <position position="138"/>
    </location>
    <ligand>
        <name>substrate</name>
    </ligand>
</feature>
<feature type="active site" description="Proton acceptor; specific for (S)-substrate epimerization" evidence="5">
    <location>
        <position position="269"/>
    </location>
</feature>
<dbReference type="SMART" id="SM00922">
    <property type="entry name" value="MR_MLE"/>
    <property type="match status" value="1"/>
</dbReference>
<comment type="similarity">
    <text evidence="1 8">Belongs to the mandelate racemase/muconate lactonizing enzyme family.</text>
</comment>
<dbReference type="InterPro" id="IPR034603">
    <property type="entry name" value="Dipeptide_epimerase"/>
</dbReference>
<dbReference type="InterPro" id="IPR029017">
    <property type="entry name" value="Enolase-like_N"/>
</dbReference>
<organism evidence="10 11">
    <name type="scientific">Arthrobacter pigmenti</name>
    <dbReference type="NCBI Taxonomy" id="271432"/>
    <lineage>
        <taxon>Bacteria</taxon>
        <taxon>Bacillati</taxon>
        <taxon>Actinomycetota</taxon>
        <taxon>Actinomycetes</taxon>
        <taxon>Micrococcales</taxon>
        <taxon>Micrococcaceae</taxon>
        <taxon>Arthrobacter</taxon>
    </lineage>
</organism>
<protein>
    <recommendedName>
        <fullName evidence="8">Dipeptide epimerase</fullName>
        <ecNumber evidence="8">5.1.1.-</ecNumber>
    </recommendedName>
</protein>
<dbReference type="Pfam" id="PF13378">
    <property type="entry name" value="MR_MLE_C"/>
    <property type="match status" value="1"/>
</dbReference>
<feature type="binding site" evidence="6">
    <location>
        <position position="299"/>
    </location>
    <ligand>
        <name>substrate</name>
    </ligand>
</feature>